<dbReference type="EMBL" id="JABEZW010000010">
    <property type="protein sequence ID" value="MBA0777978.1"/>
    <property type="molecule type" value="Genomic_DNA"/>
</dbReference>
<dbReference type="SUPFAM" id="SSF53098">
    <property type="entry name" value="Ribonuclease H-like"/>
    <property type="match status" value="1"/>
</dbReference>
<gene>
    <name evidence="1" type="ORF">Gotri_005918</name>
</gene>
<dbReference type="PANTHER" id="PTHR46481:SF6">
    <property type="entry name" value="ZINC FINGER BED DOMAIN-CONTAINING PROTEIN RICESLEEPER 2-LIKE"/>
    <property type="match status" value="1"/>
</dbReference>
<evidence type="ECO:0000313" key="1">
    <source>
        <dbReference type="EMBL" id="MBA0777978.1"/>
    </source>
</evidence>
<comment type="caution">
    <text evidence="1">The sequence shown here is derived from an EMBL/GenBank/DDBJ whole genome shotgun (WGS) entry which is preliminary data.</text>
</comment>
<keyword evidence="2" id="KW-1185">Reference proteome</keyword>
<reference evidence="1 2" key="1">
    <citation type="journal article" date="2019" name="Genome Biol. Evol.">
        <title>Insights into the evolution of the New World diploid cottons (Gossypium, subgenus Houzingenia) based on genome sequencing.</title>
        <authorList>
            <person name="Grover C.E."/>
            <person name="Arick M.A. 2nd"/>
            <person name="Thrash A."/>
            <person name="Conover J.L."/>
            <person name="Sanders W.S."/>
            <person name="Peterson D.G."/>
            <person name="Frelichowski J.E."/>
            <person name="Scheffler J.A."/>
            <person name="Scheffler B.E."/>
            <person name="Wendel J.F."/>
        </authorList>
    </citation>
    <scope>NUCLEOTIDE SEQUENCE [LARGE SCALE GENOMIC DNA]</scope>
    <source>
        <strain evidence="1">8</strain>
        <tissue evidence="1">Leaf</tissue>
    </source>
</reference>
<organism evidence="1 2">
    <name type="scientific">Gossypium trilobum</name>
    <dbReference type="NCBI Taxonomy" id="34281"/>
    <lineage>
        <taxon>Eukaryota</taxon>
        <taxon>Viridiplantae</taxon>
        <taxon>Streptophyta</taxon>
        <taxon>Embryophyta</taxon>
        <taxon>Tracheophyta</taxon>
        <taxon>Spermatophyta</taxon>
        <taxon>Magnoliopsida</taxon>
        <taxon>eudicotyledons</taxon>
        <taxon>Gunneridae</taxon>
        <taxon>Pentapetalae</taxon>
        <taxon>rosids</taxon>
        <taxon>malvids</taxon>
        <taxon>Malvales</taxon>
        <taxon>Malvaceae</taxon>
        <taxon>Malvoideae</taxon>
        <taxon>Gossypium</taxon>
    </lineage>
</organism>
<dbReference type="InterPro" id="IPR052035">
    <property type="entry name" value="ZnF_BED_domain_contain"/>
</dbReference>
<sequence length="329" mass="38432">IASSNTPIHVDDGFNEYESVSKRQKSTISKVTTQPSLGGDSSIKTYKFDADECRRVVSTFLVCGKHSFKTVEEPRFRYMINVDMLAKAPSLICLTSDSWNSKHTNDEYICITAHWVDKDWKLQKRIIKFRALSPLYDGLNIVDEPLLCDGVFFQVRSCTHILNLIVKAGLELVDDVVGKFRNRIKYIKKSRIHRKKNYDVADESFHLNVIKKFHQDVCVRWNSTYLMFESALYYKDVLDYWGQRDKDYLIFTLSYEEWRNVAILCKIFKVFYDVTCVFSGSKYPMTNLYFKGVWKIHKVLIDTIKGPHYFLTPMYSFITIYGAHCANHS</sequence>
<evidence type="ECO:0000313" key="2">
    <source>
        <dbReference type="Proteomes" id="UP000593568"/>
    </source>
</evidence>
<dbReference type="AlphaFoldDB" id="A0A7J9EYL5"/>
<evidence type="ECO:0008006" key="3">
    <source>
        <dbReference type="Google" id="ProtNLM"/>
    </source>
</evidence>
<protein>
    <recommendedName>
        <fullName evidence="3">hAT-like transposase RNase-H fold domain-containing protein</fullName>
    </recommendedName>
</protein>
<dbReference type="PANTHER" id="PTHR46481">
    <property type="entry name" value="ZINC FINGER BED DOMAIN-CONTAINING PROTEIN 4"/>
    <property type="match status" value="1"/>
</dbReference>
<feature type="non-terminal residue" evidence="1">
    <location>
        <position position="1"/>
    </location>
</feature>
<dbReference type="Proteomes" id="UP000593568">
    <property type="component" value="Unassembled WGS sequence"/>
</dbReference>
<proteinExistence type="predicted"/>
<dbReference type="InterPro" id="IPR012337">
    <property type="entry name" value="RNaseH-like_sf"/>
</dbReference>
<accession>A0A7J9EYL5</accession>
<name>A0A7J9EYL5_9ROSI</name>